<organism evidence="1 2">
    <name type="scientific">Melipona quadrifasciata</name>
    <dbReference type="NCBI Taxonomy" id="166423"/>
    <lineage>
        <taxon>Eukaryota</taxon>
        <taxon>Metazoa</taxon>
        <taxon>Ecdysozoa</taxon>
        <taxon>Arthropoda</taxon>
        <taxon>Hexapoda</taxon>
        <taxon>Insecta</taxon>
        <taxon>Pterygota</taxon>
        <taxon>Neoptera</taxon>
        <taxon>Endopterygota</taxon>
        <taxon>Hymenoptera</taxon>
        <taxon>Apocrita</taxon>
        <taxon>Aculeata</taxon>
        <taxon>Apoidea</taxon>
        <taxon>Anthophila</taxon>
        <taxon>Apidae</taxon>
        <taxon>Melipona</taxon>
    </lineage>
</organism>
<dbReference type="AlphaFoldDB" id="A0A0N0BJX7"/>
<dbReference type="EMBL" id="KQ435711">
    <property type="protein sequence ID" value="KOX79672.1"/>
    <property type="molecule type" value="Genomic_DNA"/>
</dbReference>
<reference evidence="1 2" key="1">
    <citation type="submission" date="2015-07" db="EMBL/GenBank/DDBJ databases">
        <title>The genome of Melipona quadrifasciata.</title>
        <authorList>
            <person name="Pan H."/>
            <person name="Kapheim K."/>
        </authorList>
    </citation>
    <scope>NUCLEOTIDE SEQUENCE [LARGE SCALE GENOMIC DNA]</scope>
    <source>
        <strain evidence="1">0111107301</strain>
        <tissue evidence="1">Whole body</tissue>
    </source>
</reference>
<evidence type="ECO:0000313" key="2">
    <source>
        <dbReference type="Proteomes" id="UP000053105"/>
    </source>
</evidence>
<dbReference type="Proteomes" id="UP000053105">
    <property type="component" value="Unassembled WGS sequence"/>
</dbReference>
<proteinExistence type="predicted"/>
<keyword evidence="2" id="KW-1185">Reference proteome</keyword>
<accession>A0A0N0BJX7</accession>
<name>A0A0N0BJX7_9HYME</name>
<protein>
    <submittedName>
        <fullName evidence="1">Uncharacterized protein</fullName>
    </submittedName>
</protein>
<gene>
    <name evidence="1" type="ORF">WN51_02938</name>
</gene>
<evidence type="ECO:0000313" key="1">
    <source>
        <dbReference type="EMBL" id="KOX79672.1"/>
    </source>
</evidence>
<sequence>MLSLMLHWSRKSYREDPLQVENLMTKVNAMKTFLKIIKLFVSKGTVSAVVQNLPELV</sequence>